<sequence length="291" mass="32071">MGNHFGDTDGVAKTRAVTVEIKQLSGGTLQLFGAEPDGNDCSSLKQIDPGNFTTPSAQPFSFDAYCFELSWNITGSPDDEIGFLLTLRTEPDPRVFALTEETPSFAIHGDRLLEFEIIRLTFDGTNTVTVDVSREECRNEQLTCLGSTTTFKSYAGADPGPRPNEKHHLIDGRYPDLRIDSTSTATTIFTEQQCVFCLVFDIFSKVMSGAYTMNGMSLWTSGYYPWIFDKPERLALGAVPSIFYSGYVVDSEGELSPGELLDFQFKQIGASLRPTSRNSKITNALMSHASI</sequence>
<name>A0AAF3FA19_9BILA</name>
<organism evidence="1 2">
    <name type="scientific">Mesorhabditis belari</name>
    <dbReference type="NCBI Taxonomy" id="2138241"/>
    <lineage>
        <taxon>Eukaryota</taxon>
        <taxon>Metazoa</taxon>
        <taxon>Ecdysozoa</taxon>
        <taxon>Nematoda</taxon>
        <taxon>Chromadorea</taxon>
        <taxon>Rhabditida</taxon>
        <taxon>Rhabditina</taxon>
        <taxon>Rhabditomorpha</taxon>
        <taxon>Rhabditoidea</taxon>
        <taxon>Rhabditidae</taxon>
        <taxon>Mesorhabditinae</taxon>
        <taxon>Mesorhabditis</taxon>
    </lineage>
</organism>
<dbReference type="Proteomes" id="UP000887575">
    <property type="component" value="Unassembled WGS sequence"/>
</dbReference>
<evidence type="ECO:0000313" key="1">
    <source>
        <dbReference type="Proteomes" id="UP000887575"/>
    </source>
</evidence>
<keyword evidence="1" id="KW-1185">Reference proteome</keyword>
<evidence type="ECO:0000313" key="2">
    <source>
        <dbReference type="WBParaSite" id="MBELARI_LOCUS3744"/>
    </source>
</evidence>
<reference evidence="2" key="1">
    <citation type="submission" date="2024-02" db="UniProtKB">
        <authorList>
            <consortium name="WormBaseParasite"/>
        </authorList>
    </citation>
    <scope>IDENTIFICATION</scope>
</reference>
<dbReference type="AlphaFoldDB" id="A0AAF3FA19"/>
<dbReference type="WBParaSite" id="MBELARI_LOCUS3744">
    <property type="protein sequence ID" value="MBELARI_LOCUS3744"/>
    <property type="gene ID" value="MBELARI_LOCUS3744"/>
</dbReference>
<accession>A0AAF3FA19</accession>
<proteinExistence type="predicted"/>
<protein>
    <submittedName>
        <fullName evidence="2">Uncharacterized protein</fullName>
    </submittedName>
</protein>